<name>A0ABY7U3C9_9SPHN</name>
<evidence type="ECO:0000313" key="15">
    <source>
        <dbReference type="EMBL" id="WCT78854.1"/>
    </source>
</evidence>
<dbReference type="PANTHER" id="PTHR30069">
    <property type="entry name" value="TONB-DEPENDENT OUTER MEMBRANE RECEPTOR"/>
    <property type="match status" value="1"/>
</dbReference>
<keyword evidence="16" id="KW-1185">Reference proteome</keyword>
<dbReference type="Gene3D" id="2.40.170.20">
    <property type="entry name" value="TonB-dependent receptor, beta-barrel domain"/>
    <property type="match status" value="1"/>
</dbReference>
<dbReference type="EMBL" id="CP117417">
    <property type="protein sequence ID" value="WCT78854.1"/>
    <property type="molecule type" value="Genomic_DNA"/>
</dbReference>
<keyword evidence="4 10" id="KW-0812">Transmembrane</keyword>
<organism evidence="15 16">
    <name type="scientific">Novosphingobium humi</name>
    <dbReference type="NCBI Taxonomy" id="2282397"/>
    <lineage>
        <taxon>Bacteria</taxon>
        <taxon>Pseudomonadati</taxon>
        <taxon>Pseudomonadota</taxon>
        <taxon>Alphaproteobacteria</taxon>
        <taxon>Sphingomonadales</taxon>
        <taxon>Sphingomonadaceae</taxon>
        <taxon>Novosphingobium</taxon>
    </lineage>
</organism>
<dbReference type="Pfam" id="PF07715">
    <property type="entry name" value="Plug"/>
    <property type="match status" value="1"/>
</dbReference>
<evidence type="ECO:0000259" key="14">
    <source>
        <dbReference type="Pfam" id="PF07715"/>
    </source>
</evidence>
<dbReference type="Gene3D" id="2.170.130.10">
    <property type="entry name" value="TonB-dependent receptor, plug domain"/>
    <property type="match status" value="1"/>
</dbReference>
<gene>
    <name evidence="15" type="ORF">PQ457_07810</name>
</gene>
<keyword evidence="9 10" id="KW-0998">Cell outer membrane</keyword>
<dbReference type="CDD" id="cd01347">
    <property type="entry name" value="ligand_gated_channel"/>
    <property type="match status" value="1"/>
</dbReference>
<feature type="domain" description="TonB-dependent receptor-like beta-barrel" evidence="13">
    <location>
        <begin position="170"/>
        <end position="667"/>
    </location>
</feature>
<dbReference type="InterPro" id="IPR012910">
    <property type="entry name" value="Plug_dom"/>
</dbReference>
<dbReference type="InterPro" id="IPR036942">
    <property type="entry name" value="Beta-barrel_TonB_sf"/>
</dbReference>
<keyword evidence="5 12" id="KW-0732">Signal</keyword>
<comment type="subcellular location">
    <subcellularLocation>
        <location evidence="1 10">Cell outer membrane</location>
        <topology evidence="1 10">Multi-pass membrane protein</topology>
    </subcellularLocation>
</comment>
<proteinExistence type="inferred from homology"/>
<dbReference type="InterPro" id="IPR000531">
    <property type="entry name" value="Beta-barrel_TonB"/>
</dbReference>
<evidence type="ECO:0000256" key="8">
    <source>
        <dbReference type="ARBA" id="ARBA00023170"/>
    </source>
</evidence>
<evidence type="ECO:0000256" key="6">
    <source>
        <dbReference type="ARBA" id="ARBA00023077"/>
    </source>
</evidence>
<sequence>MHPARILPLLAATMLATPALGQDQSASFALGQIVVSAQPPKDLEITGERLSAKAIEAFGRITLDDAVALAPGVSAGNSGGTRNERLIFVRGFNRFQVPLSVDGIRVYLPADNRLDFGRFLTNDIAEVQIAKGYVSVLNGPDGMGGAINLVTAKPTRELEAKVGASLNLGRQGDYAGYSANALIGTRHDKWYAQVSFGRNYTDHWDLAGGYAGTVNQPAGRRNLSQSGDWRVHVKAGFTPNATDEYVIAYTRQEGQKLAPLHITDPVSSQRFWTWPAWNTESLYFLSNTALGEIGTLKTRLYRNNFYNMLRAWDNANENTQTLGRAFNSPYWDEALGGSGELTLRPSARERISIAFQMRSDRHREAQTSFPSGATEPVQTSLENTYSLALEHAYQLTPALSLTLGGGYDWRDLKRAEEYGAPLGTSGASVLYNYPMRNTSAWSGQGRLDWAVNADTRLHVSLSSRARFPTIFERFSQRFGTSIPNPGLKPERARQIEVGGSTRMGAVKLEAAAFHALLSNAIVSESVLGYACTASTTPGNCAQSVMTQSLNVARGKYYGVELSASAQVLPSLALGGNYTWVHRDLVDPGNAAFRPTDVPCHKAFVYADWTPISRFHLIPSADIASSRWTMTSAAPIRYYRTGAYVNAAIKAEVELRKGITIAASARNLFDANYQLVDGFPEAGRSYQLSLRASY</sequence>
<dbReference type="InterPro" id="IPR037066">
    <property type="entry name" value="Plug_dom_sf"/>
</dbReference>
<dbReference type="SUPFAM" id="SSF56935">
    <property type="entry name" value="Porins"/>
    <property type="match status" value="1"/>
</dbReference>
<keyword evidence="6 11" id="KW-0798">TonB box</keyword>
<evidence type="ECO:0000259" key="13">
    <source>
        <dbReference type="Pfam" id="PF00593"/>
    </source>
</evidence>
<dbReference type="PROSITE" id="PS52016">
    <property type="entry name" value="TONB_DEPENDENT_REC_3"/>
    <property type="match status" value="1"/>
</dbReference>
<keyword evidence="3 10" id="KW-1134">Transmembrane beta strand</keyword>
<comment type="similarity">
    <text evidence="10 11">Belongs to the TonB-dependent receptor family.</text>
</comment>
<dbReference type="RefSeq" id="WP_273619154.1">
    <property type="nucleotide sequence ID" value="NZ_CP117417.1"/>
</dbReference>
<reference evidence="15 16" key="1">
    <citation type="submission" date="2023-02" db="EMBL/GenBank/DDBJ databases">
        <title>Genome sequence of Novosphingobium humi KACC 19094.</title>
        <authorList>
            <person name="Kim S."/>
            <person name="Heo J."/>
            <person name="Kwon S.-W."/>
        </authorList>
    </citation>
    <scope>NUCLEOTIDE SEQUENCE [LARGE SCALE GENOMIC DNA]</scope>
    <source>
        <strain evidence="15 16">KACC 19094</strain>
    </source>
</reference>
<evidence type="ECO:0000256" key="11">
    <source>
        <dbReference type="RuleBase" id="RU003357"/>
    </source>
</evidence>
<keyword evidence="8 15" id="KW-0675">Receptor</keyword>
<dbReference type="InterPro" id="IPR039426">
    <property type="entry name" value="TonB-dep_rcpt-like"/>
</dbReference>
<feature type="signal peptide" evidence="12">
    <location>
        <begin position="1"/>
        <end position="21"/>
    </location>
</feature>
<keyword evidence="2 10" id="KW-0813">Transport</keyword>
<feature type="chain" id="PRO_5046644301" evidence="12">
    <location>
        <begin position="22"/>
        <end position="693"/>
    </location>
</feature>
<accession>A0ABY7U3C9</accession>
<feature type="domain" description="TonB-dependent receptor plug" evidence="14">
    <location>
        <begin position="49"/>
        <end position="146"/>
    </location>
</feature>
<evidence type="ECO:0000256" key="1">
    <source>
        <dbReference type="ARBA" id="ARBA00004571"/>
    </source>
</evidence>
<evidence type="ECO:0000256" key="7">
    <source>
        <dbReference type="ARBA" id="ARBA00023136"/>
    </source>
</evidence>
<keyword evidence="7 10" id="KW-0472">Membrane</keyword>
<dbReference type="Proteomes" id="UP001218231">
    <property type="component" value="Chromosome"/>
</dbReference>
<evidence type="ECO:0000256" key="10">
    <source>
        <dbReference type="PROSITE-ProRule" id="PRU01360"/>
    </source>
</evidence>
<evidence type="ECO:0000256" key="2">
    <source>
        <dbReference type="ARBA" id="ARBA00022448"/>
    </source>
</evidence>
<dbReference type="PANTHER" id="PTHR30069:SF29">
    <property type="entry name" value="HEMOGLOBIN AND HEMOGLOBIN-HAPTOGLOBIN-BINDING PROTEIN 1-RELATED"/>
    <property type="match status" value="1"/>
</dbReference>
<evidence type="ECO:0000256" key="3">
    <source>
        <dbReference type="ARBA" id="ARBA00022452"/>
    </source>
</evidence>
<dbReference type="Pfam" id="PF00593">
    <property type="entry name" value="TonB_dep_Rec_b-barrel"/>
    <property type="match status" value="1"/>
</dbReference>
<evidence type="ECO:0000256" key="4">
    <source>
        <dbReference type="ARBA" id="ARBA00022692"/>
    </source>
</evidence>
<evidence type="ECO:0000256" key="12">
    <source>
        <dbReference type="SAM" id="SignalP"/>
    </source>
</evidence>
<protein>
    <submittedName>
        <fullName evidence="15">TonB-dependent receptor</fullName>
    </submittedName>
</protein>
<evidence type="ECO:0000256" key="5">
    <source>
        <dbReference type="ARBA" id="ARBA00022729"/>
    </source>
</evidence>
<evidence type="ECO:0000256" key="9">
    <source>
        <dbReference type="ARBA" id="ARBA00023237"/>
    </source>
</evidence>
<evidence type="ECO:0000313" key="16">
    <source>
        <dbReference type="Proteomes" id="UP001218231"/>
    </source>
</evidence>